<dbReference type="RefSeq" id="XP_049127630.1">
    <property type="nucleotide sequence ID" value="XM_049271673.1"/>
</dbReference>
<proteinExistence type="predicted"/>
<dbReference type="GeneID" id="73326263"/>
<evidence type="ECO:0000313" key="2">
    <source>
        <dbReference type="EMBL" id="GKT45280.1"/>
    </source>
</evidence>
<feature type="compositionally biased region" description="Basic and acidic residues" evidence="1">
    <location>
        <begin position="65"/>
        <end position="86"/>
    </location>
</feature>
<evidence type="ECO:0000313" key="3">
    <source>
        <dbReference type="Proteomes" id="UP001055115"/>
    </source>
</evidence>
<gene>
    <name evidence="2" type="ORF">ColSpa_05461</name>
</gene>
<accession>A0AA37LG19</accession>
<dbReference type="Proteomes" id="UP001055115">
    <property type="component" value="Unassembled WGS sequence"/>
</dbReference>
<comment type="caution">
    <text evidence="2">The sequence shown here is derived from an EMBL/GenBank/DDBJ whole genome shotgun (WGS) entry which is preliminary data.</text>
</comment>
<sequence>MYGREETEIVHSYRTEYLRRGGASVLCNMQMQMQAEQKSRRRDERSSDGADGVSEDTDNAMSNGEWRERTENRDTTLQVCKEERTT</sequence>
<feature type="region of interest" description="Disordered" evidence="1">
    <location>
        <begin position="30"/>
        <end position="86"/>
    </location>
</feature>
<reference evidence="2 3" key="1">
    <citation type="submission" date="2022-03" db="EMBL/GenBank/DDBJ databases">
        <title>Genome data of Colletotrichum spp.</title>
        <authorList>
            <person name="Utami Y.D."/>
            <person name="Hiruma K."/>
        </authorList>
    </citation>
    <scope>NUCLEOTIDE SEQUENCE [LARGE SCALE GENOMIC DNA]</scope>
    <source>
        <strain evidence="2 3">MAFF 239500</strain>
    </source>
</reference>
<dbReference type="AlphaFoldDB" id="A0AA37LG19"/>
<evidence type="ECO:0000256" key="1">
    <source>
        <dbReference type="SAM" id="MobiDB-lite"/>
    </source>
</evidence>
<dbReference type="EMBL" id="BQXU01000012">
    <property type="protein sequence ID" value="GKT45280.1"/>
    <property type="molecule type" value="Genomic_DNA"/>
</dbReference>
<keyword evidence="3" id="KW-1185">Reference proteome</keyword>
<organism evidence="2 3">
    <name type="scientific">Colletotrichum spaethianum</name>
    <dbReference type="NCBI Taxonomy" id="700344"/>
    <lineage>
        <taxon>Eukaryota</taxon>
        <taxon>Fungi</taxon>
        <taxon>Dikarya</taxon>
        <taxon>Ascomycota</taxon>
        <taxon>Pezizomycotina</taxon>
        <taxon>Sordariomycetes</taxon>
        <taxon>Hypocreomycetidae</taxon>
        <taxon>Glomerellales</taxon>
        <taxon>Glomerellaceae</taxon>
        <taxon>Colletotrichum</taxon>
        <taxon>Colletotrichum spaethianum species complex</taxon>
    </lineage>
</organism>
<name>A0AA37LG19_9PEZI</name>
<protein>
    <submittedName>
        <fullName evidence="2">Uncharacterized protein</fullName>
    </submittedName>
</protein>
<feature type="compositionally biased region" description="Basic and acidic residues" evidence="1">
    <location>
        <begin position="37"/>
        <end position="48"/>
    </location>
</feature>